<evidence type="ECO:0000313" key="2">
    <source>
        <dbReference type="EMBL" id="QHJ75354.1"/>
    </source>
</evidence>
<protein>
    <submittedName>
        <fullName evidence="2">Uncharacterized protein</fullName>
    </submittedName>
</protein>
<name>A0A6B9SUP0_9CAUD</name>
<keyword evidence="1" id="KW-0812">Transmembrane</keyword>
<organism evidence="2 3">
    <name type="scientific">Sphaerotilus phage vB_SnaP-R1</name>
    <dbReference type="NCBI Taxonomy" id="2696336"/>
    <lineage>
        <taxon>Viruses</taxon>
        <taxon>Duplodnaviria</taxon>
        <taxon>Heunggongvirae</taxon>
        <taxon>Uroviricota</taxon>
        <taxon>Caudoviricetes</taxon>
        <taxon>Autographivirales</taxon>
        <taxon>Autoscriptoviridae</taxon>
        <taxon>Natansvirus</taxon>
        <taxon>Natansvirus SnaPR1</taxon>
    </lineage>
</organism>
<proteinExistence type="predicted"/>
<gene>
    <name evidence="2" type="ORF">SnaR1_gp19</name>
</gene>
<keyword evidence="1" id="KW-1133">Transmembrane helix</keyword>
<keyword evidence="3" id="KW-1185">Reference proteome</keyword>
<dbReference type="Proteomes" id="UP000464416">
    <property type="component" value="Segment"/>
</dbReference>
<sequence>MIYLGLFLSSLVFIAMRAFQQLNVQHDRYLWVPPVTAAMAVCEVLTVTAIIKASTLYAAIPLTLGGVLGCWFSMWLHKKMRERSSR</sequence>
<keyword evidence="1" id="KW-0472">Membrane</keyword>
<evidence type="ECO:0000313" key="3">
    <source>
        <dbReference type="Proteomes" id="UP000464416"/>
    </source>
</evidence>
<dbReference type="EMBL" id="MN844877">
    <property type="protein sequence ID" value="QHJ75354.1"/>
    <property type="molecule type" value="Genomic_DNA"/>
</dbReference>
<accession>A0A6B9SUP0</accession>
<reference evidence="2 3" key="1">
    <citation type="submission" date="2019-12" db="EMBL/GenBank/DDBJ databases">
        <title>The first sequenced Sphaerotilus natans bacteriophage genome is one of a kind - characterization and potential to control this filamentous bacterium in WWTP.</title>
        <authorList>
            <person name="Ferreira R."/>
            <person name="Amado R."/>
            <person name="Padrao J."/>
            <person name="Ferreira V."/>
            <person name="Dias N.M."/>
            <person name="Melo L.D.R."/>
            <person name="Azeredo J."/>
            <person name="Santos S.B."/>
            <person name="Nicolau A."/>
        </authorList>
    </citation>
    <scope>NUCLEOTIDE SEQUENCE [LARGE SCALE GENOMIC DNA]</scope>
</reference>
<evidence type="ECO:0000256" key="1">
    <source>
        <dbReference type="SAM" id="Phobius"/>
    </source>
</evidence>
<feature type="transmembrane region" description="Helical" evidence="1">
    <location>
        <begin position="56"/>
        <end position="76"/>
    </location>
</feature>